<evidence type="ECO:0000313" key="2">
    <source>
        <dbReference type="EMBL" id="PIW96965.1"/>
    </source>
</evidence>
<keyword evidence="1" id="KW-0472">Membrane</keyword>
<keyword evidence="1" id="KW-0812">Transmembrane</keyword>
<organism evidence="2 3">
    <name type="scientific">Candidatus Kaiserbacteria bacterium CG_4_8_14_3_um_filter_38_9</name>
    <dbReference type="NCBI Taxonomy" id="1974599"/>
    <lineage>
        <taxon>Bacteria</taxon>
        <taxon>Candidatus Kaiseribacteriota</taxon>
    </lineage>
</organism>
<evidence type="ECO:0000313" key="3">
    <source>
        <dbReference type="Proteomes" id="UP000230837"/>
    </source>
</evidence>
<keyword evidence="1" id="KW-1133">Transmembrane helix</keyword>
<name>A0A2M7INV9_9BACT</name>
<sequence>MGGVVLMYKIAGIFYLPIVLGMVIGEVNQSFLDGFIAYWIGCLLSVSWFVIWLVNFDDEEGPE</sequence>
<feature type="transmembrane region" description="Helical" evidence="1">
    <location>
        <begin position="6"/>
        <end position="24"/>
    </location>
</feature>
<dbReference type="Proteomes" id="UP000230837">
    <property type="component" value="Unassembled WGS sequence"/>
</dbReference>
<accession>A0A2M7INV9</accession>
<protein>
    <submittedName>
        <fullName evidence="2">Uncharacterized protein</fullName>
    </submittedName>
</protein>
<dbReference type="AlphaFoldDB" id="A0A2M7INV9"/>
<evidence type="ECO:0000256" key="1">
    <source>
        <dbReference type="SAM" id="Phobius"/>
    </source>
</evidence>
<comment type="caution">
    <text evidence="2">The sequence shown here is derived from an EMBL/GenBank/DDBJ whole genome shotgun (WGS) entry which is preliminary data.</text>
</comment>
<proteinExistence type="predicted"/>
<gene>
    <name evidence="2" type="ORF">COZ82_02125</name>
</gene>
<dbReference type="EMBL" id="PFHR01000116">
    <property type="protein sequence ID" value="PIW96965.1"/>
    <property type="molecule type" value="Genomic_DNA"/>
</dbReference>
<reference evidence="3" key="1">
    <citation type="submission" date="2017-09" db="EMBL/GenBank/DDBJ databases">
        <title>Depth-based differentiation of microbial function through sediment-hosted aquifers and enrichment of novel symbionts in the deep terrestrial subsurface.</title>
        <authorList>
            <person name="Probst A.J."/>
            <person name="Ladd B."/>
            <person name="Jarett J.K."/>
            <person name="Geller-Mcgrath D.E."/>
            <person name="Sieber C.M.K."/>
            <person name="Emerson J.B."/>
            <person name="Anantharaman K."/>
            <person name="Thomas B.C."/>
            <person name="Malmstrom R."/>
            <person name="Stieglmeier M."/>
            <person name="Klingl A."/>
            <person name="Woyke T."/>
            <person name="Ryan C.M."/>
            <person name="Banfield J.F."/>
        </authorList>
    </citation>
    <scope>NUCLEOTIDE SEQUENCE [LARGE SCALE GENOMIC DNA]</scope>
</reference>
<feature type="transmembrane region" description="Helical" evidence="1">
    <location>
        <begin position="36"/>
        <end position="54"/>
    </location>
</feature>